<dbReference type="OrthoDB" id="9801841at2"/>
<dbReference type="InterPro" id="IPR001932">
    <property type="entry name" value="PPM-type_phosphatase-like_dom"/>
</dbReference>
<evidence type="ECO:0000256" key="1">
    <source>
        <dbReference type="SAM" id="MobiDB-lite"/>
    </source>
</evidence>
<dbReference type="EMBL" id="CABVHY010000001">
    <property type="protein sequence ID" value="VVN66294.1"/>
    <property type="molecule type" value="Genomic_DNA"/>
</dbReference>
<reference evidence="3 4" key="1">
    <citation type="submission" date="2019-09" db="EMBL/GenBank/DDBJ databases">
        <authorList>
            <person name="Chandra G."/>
            <person name="Truman W A."/>
        </authorList>
    </citation>
    <scope>NUCLEOTIDE SEQUENCE [LARGE SCALE GENOMIC DNA]</scope>
    <source>
        <strain evidence="3">PS723</strain>
    </source>
</reference>
<dbReference type="Gene3D" id="3.60.40.10">
    <property type="entry name" value="PPM-type phosphatase domain"/>
    <property type="match status" value="1"/>
</dbReference>
<dbReference type="PROSITE" id="PS51746">
    <property type="entry name" value="PPM_2"/>
    <property type="match status" value="1"/>
</dbReference>
<dbReference type="Pfam" id="PF13672">
    <property type="entry name" value="PP2C_2"/>
    <property type="match status" value="1"/>
</dbReference>
<dbReference type="Proteomes" id="UP000379480">
    <property type="component" value="Unassembled WGS sequence"/>
</dbReference>
<feature type="domain" description="PPM-type phosphatase" evidence="2">
    <location>
        <begin position="26"/>
        <end position="252"/>
    </location>
</feature>
<proteinExistence type="predicted"/>
<accession>A0A5E6ZNE3</accession>
<evidence type="ECO:0000259" key="2">
    <source>
        <dbReference type="PROSITE" id="PS51746"/>
    </source>
</evidence>
<dbReference type="RefSeq" id="WP_150801758.1">
    <property type="nucleotide sequence ID" value="NZ_CABVHY010000001.1"/>
</dbReference>
<feature type="region of interest" description="Disordered" evidence="1">
    <location>
        <begin position="326"/>
        <end position="359"/>
    </location>
</feature>
<dbReference type="InterPro" id="IPR036457">
    <property type="entry name" value="PPM-type-like_dom_sf"/>
</dbReference>
<dbReference type="SMART" id="SM00332">
    <property type="entry name" value="PP2Cc"/>
    <property type="match status" value="1"/>
</dbReference>
<organism evidence="3 4">
    <name type="scientific">Pseudomonas fluorescens</name>
    <dbReference type="NCBI Taxonomy" id="294"/>
    <lineage>
        <taxon>Bacteria</taxon>
        <taxon>Pseudomonadati</taxon>
        <taxon>Pseudomonadota</taxon>
        <taxon>Gammaproteobacteria</taxon>
        <taxon>Pseudomonadales</taxon>
        <taxon>Pseudomonadaceae</taxon>
        <taxon>Pseudomonas</taxon>
    </lineage>
</organism>
<evidence type="ECO:0000313" key="4">
    <source>
        <dbReference type="Proteomes" id="UP000379480"/>
    </source>
</evidence>
<evidence type="ECO:0000313" key="3">
    <source>
        <dbReference type="EMBL" id="VVN66294.1"/>
    </source>
</evidence>
<dbReference type="AlphaFoldDB" id="A0A5E6ZNE3"/>
<protein>
    <recommendedName>
        <fullName evidence="2">PPM-type phosphatase domain-containing protein</fullName>
    </recommendedName>
</protein>
<sequence length="359" mass="39218">MLSEYLINWLSRSVVDRSNGSTSRPSIALATDIGLVRKENQDRVACLKVGASSWSDRSFLVVALSDGMGGMKNGGECASIAISVFFSSLVRSRNESLIDKMRLAANESNSAVYDYYRGYGGATLSAVLIDLDGSAISLNVGDSRIYAESGVDRRVLNRLTIDDSLEEVVGGHGRELLQFIGMGDGLNAHVKYITPDYDRLLVTSDGVHFIHHQTLQDIFANVVDPSQAVSRLSALARWSGAPDNASLAVLSINRVEQLLLEAKSESLEVWDAFAELHLLRVKQEHVQVPVEAEAKAEAAILPIVKEGIVTEKKPIIDAVKVKRISRSRKKPKEPKEPKDKLQIVIQMDASTEGSDDSSR</sequence>
<gene>
    <name evidence="3" type="ORF">PS723_00116</name>
</gene>
<dbReference type="SUPFAM" id="SSF81606">
    <property type="entry name" value="PP2C-like"/>
    <property type="match status" value="1"/>
</dbReference>
<name>A0A5E6ZNE3_PSEFL</name>